<organism evidence="3 4">
    <name type="scientific">Chlorobium phaeobacteroides (strain DSM 266 / SMG 266 / 2430)</name>
    <dbReference type="NCBI Taxonomy" id="290317"/>
    <lineage>
        <taxon>Bacteria</taxon>
        <taxon>Pseudomonadati</taxon>
        <taxon>Chlorobiota</taxon>
        <taxon>Chlorobiia</taxon>
        <taxon>Chlorobiales</taxon>
        <taxon>Chlorobiaceae</taxon>
        <taxon>Chlorobium/Pelodictyon group</taxon>
        <taxon>Chlorobium</taxon>
    </lineage>
</organism>
<sequence precursor="true">MKNSTKGGKTLSRLLFVLSFFSAVAQAKPSGTLSETVRVSGLVEKPFTISTTSVGTMNVAERENTAIICDSGQTRKSLKSFRGVLLRDILDSAKVVLSNPGQRGEYYVLVRSTDNYNVLFSYNELTYGTAGESTWLVFEENGKPIDDDGRFVVFCASDRATGPRHVKWVNGIEVSKIILPVSN</sequence>
<dbReference type="InterPro" id="IPR000572">
    <property type="entry name" value="OxRdtase_Mopterin-bd_dom"/>
</dbReference>
<proteinExistence type="predicted"/>
<feature type="chain" id="PRO_5002632720" description="Oxidoreductase molybdopterin-binding domain-containing protein" evidence="1">
    <location>
        <begin position="28"/>
        <end position="183"/>
    </location>
</feature>
<name>A1BDN1_CHLPD</name>
<dbReference type="AlphaFoldDB" id="A1BDN1"/>
<dbReference type="OrthoDB" id="5366082at2"/>
<protein>
    <recommendedName>
        <fullName evidence="2">Oxidoreductase molybdopterin-binding domain-containing protein</fullName>
    </recommendedName>
</protein>
<dbReference type="Pfam" id="PF00174">
    <property type="entry name" value="Oxidored_molyb"/>
    <property type="match status" value="1"/>
</dbReference>
<dbReference type="SUPFAM" id="SSF56524">
    <property type="entry name" value="Oxidoreductase molybdopterin-binding domain"/>
    <property type="match status" value="1"/>
</dbReference>
<dbReference type="eggNOG" id="COG2041">
    <property type="taxonomic scope" value="Bacteria"/>
</dbReference>
<dbReference type="Gene3D" id="3.90.420.10">
    <property type="entry name" value="Oxidoreductase, molybdopterin-binding domain"/>
    <property type="match status" value="1"/>
</dbReference>
<dbReference type="KEGG" id="cph:Cpha266_0450"/>
<dbReference type="Proteomes" id="UP000008701">
    <property type="component" value="Chromosome"/>
</dbReference>
<dbReference type="STRING" id="290317.Cpha266_0450"/>
<dbReference type="InterPro" id="IPR036374">
    <property type="entry name" value="OxRdtase_Mopterin-bd_sf"/>
</dbReference>
<evidence type="ECO:0000256" key="1">
    <source>
        <dbReference type="SAM" id="SignalP"/>
    </source>
</evidence>
<dbReference type="HOGENOM" id="CLU_103704_1_0_10"/>
<keyword evidence="4" id="KW-1185">Reference proteome</keyword>
<evidence type="ECO:0000259" key="2">
    <source>
        <dbReference type="Pfam" id="PF00174"/>
    </source>
</evidence>
<dbReference type="EMBL" id="CP000492">
    <property type="protein sequence ID" value="ABL64508.1"/>
    <property type="molecule type" value="Genomic_DNA"/>
</dbReference>
<keyword evidence="1" id="KW-0732">Signal</keyword>
<dbReference type="RefSeq" id="WP_011744341.1">
    <property type="nucleotide sequence ID" value="NC_008639.1"/>
</dbReference>
<evidence type="ECO:0000313" key="4">
    <source>
        <dbReference type="Proteomes" id="UP000008701"/>
    </source>
</evidence>
<feature type="signal peptide" evidence="1">
    <location>
        <begin position="1"/>
        <end position="27"/>
    </location>
</feature>
<gene>
    <name evidence="3" type="ordered locus">Cpha266_0450</name>
</gene>
<feature type="domain" description="Oxidoreductase molybdopterin-binding" evidence="2">
    <location>
        <begin position="36"/>
        <end position="176"/>
    </location>
</feature>
<reference evidence="3 4" key="1">
    <citation type="submission" date="2006-12" db="EMBL/GenBank/DDBJ databases">
        <title>Complete sequence of Chlorobium phaeobacteroides DSM 266.</title>
        <authorList>
            <consortium name="US DOE Joint Genome Institute"/>
            <person name="Copeland A."/>
            <person name="Lucas S."/>
            <person name="Lapidus A."/>
            <person name="Barry K."/>
            <person name="Detter J.C."/>
            <person name="Glavina del Rio T."/>
            <person name="Hammon N."/>
            <person name="Israni S."/>
            <person name="Pitluck S."/>
            <person name="Goltsman E."/>
            <person name="Schmutz J."/>
            <person name="Larimer F."/>
            <person name="Land M."/>
            <person name="Hauser L."/>
            <person name="Mikhailova N."/>
            <person name="Li T."/>
            <person name="Overmann J."/>
            <person name="Bryant D.A."/>
            <person name="Richardson P."/>
        </authorList>
    </citation>
    <scope>NUCLEOTIDE SEQUENCE [LARGE SCALE GENOMIC DNA]</scope>
    <source>
        <strain evidence="3 4">DSM 266</strain>
    </source>
</reference>
<evidence type="ECO:0000313" key="3">
    <source>
        <dbReference type="EMBL" id="ABL64508.1"/>
    </source>
</evidence>
<accession>A1BDN1</accession>